<dbReference type="SUPFAM" id="SSF53850">
    <property type="entry name" value="Periplasmic binding protein-like II"/>
    <property type="match status" value="1"/>
</dbReference>
<dbReference type="InterPro" id="IPR036390">
    <property type="entry name" value="WH_DNA-bd_sf"/>
</dbReference>
<dbReference type="PANTHER" id="PTHR30419">
    <property type="entry name" value="HTH-TYPE TRANSCRIPTIONAL REGULATOR YBHD"/>
    <property type="match status" value="1"/>
</dbReference>
<dbReference type="PANTHER" id="PTHR30419:SF28">
    <property type="entry name" value="HTH-TYPE TRANSCRIPTIONAL REGULATOR BSDA"/>
    <property type="match status" value="1"/>
</dbReference>
<dbReference type="GO" id="GO:0003700">
    <property type="term" value="F:DNA-binding transcription factor activity"/>
    <property type="evidence" value="ECO:0007669"/>
    <property type="project" value="InterPro"/>
</dbReference>
<feature type="domain" description="HTH lysR-type" evidence="5">
    <location>
        <begin position="6"/>
        <end position="63"/>
    </location>
</feature>
<dbReference type="InterPro" id="IPR000847">
    <property type="entry name" value="LysR_HTH_N"/>
</dbReference>
<keyword evidence="4" id="KW-0804">Transcription</keyword>
<keyword evidence="2" id="KW-0805">Transcription regulation</keyword>
<evidence type="ECO:0000313" key="6">
    <source>
        <dbReference type="EMBL" id="REE68092.1"/>
    </source>
</evidence>
<accession>A0A3D9R447</accession>
<gene>
    <name evidence="6" type="ORF">A8990_13821</name>
</gene>
<evidence type="ECO:0000256" key="4">
    <source>
        <dbReference type="ARBA" id="ARBA00023163"/>
    </source>
</evidence>
<organism evidence="6 7">
    <name type="scientific">Paenibacillus taihuensis</name>
    <dbReference type="NCBI Taxonomy" id="1156355"/>
    <lineage>
        <taxon>Bacteria</taxon>
        <taxon>Bacillati</taxon>
        <taxon>Bacillota</taxon>
        <taxon>Bacilli</taxon>
        <taxon>Bacillales</taxon>
        <taxon>Paenibacillaceae</taxon>
        <taxon>Paenibacillus</taxon>
    </lineage>
</organism>
<comment type="caution">
    <text evidence="6">The sequence shown here is derived from an EMBL/GenBank/DDBJ whole genome shotgun (WGS) entry which is preliminary data.</text>
</comment>
<dbReference type="AlphaFoldDB" id="A0A3D9R447"/>
<reference evidence="6 7" key="1">
    <citation type="submission" date="2018-08" db="EMBL/GenBank/DDBJ databases">
        <title>Genomic Encyclopedia of Type Strains, Phase III (KMG-III): the genomes of soil and plant-associated and newly described type strains.</title>
        <authorList>
            <person name="Whitman W."/>
        </authorList>
    </citation>
    <scope>NUCLEOTIDE SEQUENCE [LARGE SCALE GENOMIC DNA]</scope>
    <source>
        <strain evidence="6 7">CGMCC 1.10966</strain>
    </source>
</reference>
<sequence length="296" mass="33900">MECTRLELLQLRYFLAVARSEHVTAAAQSLHVTQSSLSKTIQRLEDDLGVLLFDRVGRKLQLNEFGRRFLRRAERALFELEQGKQELSDLSDPDHGTLELAVTSASVLPDILRKYRRKRPNIQFHVQMLTTQEMIMLLERGEVDYCLSSPPVQGDDIECQIVYIDPILVAVPEGHRLADRSSVSLSELKDEWFVGVKIGYGTRDLMDNVCKSAGFVPHYVYEGDEPARLINLVEAEIGIAFIPSTARNERAQIRYLQIEGHEAVRKIALLWHKSRYLSPASLDFREIVVEYFEDIL</sequence>
<dbReference type="EMBL" id="QTTN01000038">
    <property type="protein sequence ID" value="REE68092.1"/>
    <property type="molecule type" value="Genomic_DNA"/>
</dbReference>
<dbReference type="Pfam" id="PF03466">
    <property type="entry name" value="LysR_substrate"/>
    <property type="match status" value="1"/>
</dbReference>
<dbReference type="PRINTS" id="PR00039">
    <property type="entry name" value="HTHLYSR"/>
</dbReference>
<dbReference type="GO" id="GO:0003677">
    <property type="term" value="F:DNA binding"/>
    <property type="evidence" value="ECO:0007669"/>
    <property type="project" value="UniProtKB-KW"/>
</dbReference>
<evidence type="ECO:0000256" key="2">
    <source>
        <dbReference type="ARBA" id="ARBA00023015"/>
    </source>
</evidence>
<name>A0A3D9R447_9BACL</name>
<dbReference type="SUPFAM" id="SSF46785">
    <property type="entry name" value="Winged helix' DNA-binding domain"/>
    <property type="match status" value="1"/>
</dbReference>
<proteinExistence type="inferred from homology"/>
<dbReference type="InterPro" id="IPR005119">
    <property type="entry name" value="LysR_subst-bd"/>
</dbReference>
<keyword evidence="3 6" id="KW-0238">DNA-binding</keyword>
<dbReference type="Gene3D" id="1.10.10.10">
    <property type="entry name" value="Winged helix-like DNA-binding domain superfamily/Winged helix DNA-binding domain"/>
    <property type="match status" value="1"/>
</dbReference>
<protein>
    <submittedName>
        <fullName evidence="6">DNA-binding transcriptional LysR family regulator</fullName>
    </submittedName>
</protein>
<evidence type="ECO:0000313" key="7">
    <source>
        <dbReference type="Proteomes" id="UP000256304"/>
    </source>
</evidence>
<keyword evidence="7" id="KW-1185">Reference proteome</keyword>
<evidence type="ECO:0000256" key="1">
    <source>
        <dbReference type="ARBA" id="ARBA00009437"/>
    </source>
</evidence>
<dbReference type="Pfam" id="PF00126">
    <property type="entry name" value="HTH_1"/>
    <property type="match status" value="1"/>
</dbReference>
<dbReference type="InterPro" id="IPR036388">
    <property type="entry name" value="WH-like_DNA-bd_sf"/>
</dbReference>
<dbReference type="PROSITE" id="PS50931">
    <property type="entry name" value="HTH_LYSR"/>
    <property type="match status" value="1"/>
</dbReference>
<dbReference type="FunFam" id="1.10.10.10:FF:000001">
    <property type="entry name" value="LysR family transcriptional regulator"/>
    <property type="match status" value="1"/>
</dbReference>
<evidence type="ECO:0000256" key="3">
    <source>
        <dbReference type="ARBA" id="ARBA00023125"/>
    </source>
</evidence>
<dbReference type="InterPro" id="IPR050950">
    <property type="entry name" value="HTH-type_LysR_regulators"/>
</dbReference>
<dbReference type="Gene3D" id="3.40.190.290">
    <property type="match status" value="1"/>
</dbReference>
<dbReference type="Proteomes" id="UP000256304">
    <property type="component" value="Unassembled WGS sequence"/>
</dbReference>
<dbReference type="GO" id="GO:0005829">
    <property type="term" value="C:cytosol"/>
    <property type="evidence" value="ECO:0007669"/>
    <property type="project" value="TreeGrafter"/>
</dbReference>
<evidence type="ECO:0000259" key="5">
    <source>
        <dbReference type="PROSITE" id="PS50931"/>
    </source>
</evidence>
<comment type="similarity">
    <text evidence="1">Belongs to the LysR transcriptional regulatory family.</text>
</comment>